<protein>
    <submittedName>
        <fullName evidence="2">Uncharacterized protein</fullName>
    </submittedName>
</protein>
<feature type="region of interest" description="Disordered" evidence="1">
    <location>
        <begin position="1"/>
        <end position="43"/>
    </location>
</feature>
<dbReference type="KEGG" id="fro:AALO17_22420"/>
<evidence type="ECO:0000256" key="1">
    <source>
        <dbReference type="SAM" id="MobiDB-lite"/>
    </source>
</evidence>
<accession>A0A140DXJ9</accession>
<evidence type="ECO:0000313" key="2">
    <source>
        <dbReference type="EMBL" id="AMK55376.1"/>
    </source>
</evidence>
<organism evidence="2 3">
    <name type="scientific">Faecalibaculum rodentium</name>
    <dbReference type="NCBI Taxonomy" id="1702221"/>
    <lineage>
        <taxon>Bacteria</taxon>
        <taxon>Bacillati</taxon>
        <taxon>Bacillota</taxon>
        <taxon>Erysipelotrichia</taxon>
        <taxon>Erysipelotrichales</taxon>
        <taxon>Erysipelotrichaceae</taxon>
        <taxon>Faecalibaculum</taxon>
    </lineage>
</organism>
<reference evidence="2 3" key="1">
    <citation type="journal article" date="2016" name="Gut Pathog.">
        <title>Whole genome sequencing of "Faecalibaculum rodentium" ALO17, isolated from C57BL/6J laboratory mouse feces.</title>
        <authorList>
            <person name="Lim S."/>
            <person name="Chang D.H."/>
            <person name="Ahn S."/>
            <person name="Kim B.C."/>
        </authorList>
    </citation>
    <scope>NUCLEOTIDE SEQUENCE [LARGE SCALE GENOMIC DNA]</scope>
    <source>
        <strain evidence="2 3">Alo17</strain>
    </source>
</reference>
<sequence>MLSPLKPVLQTDTRNTKLKRSGSCPARSNEAGRKSCSFCPDVF</sequence>
<name>A0A140DXJ9_9FIRM</name>
<keyword evidence="3" id="KW-1185">Reference proteome</keyword>
<gene>
    <name evidence="2" type="ORF">AALO17_22420</name>
</gene>
<proteinExistence type="predicted"/>
<dbReference type="Proteomes" id="UP000069771">
    <property type="component" value="Chromosome"/>
</dbReference>
<dbReference type="EMBL" id="CP011391">
    <property type="protein sequence ID" value="AMK55376.1"/>
    <property type="molecule type" value="Genomic_DNA"/>
</dbReference>
<evidence type="ECO:0000313" key="3">
    <source>
        <dbReference type="Proteomes" id="UP000069771"/>
    </source>
</evidence>
<dbReference type="AlphaFoldDB" id="A0A140DXJ9"/>